<accession>A0AA40UW58</accession>
<gene>
    <name evidence="2" type="ORF">WK57_34515</name>
</gene>
<evidence type="ECO:0000313" key="2">
    <source>
        <dbReference type="EMBL" id="KWZ54014.1"/>
    </source>
</evidence>
<sequence>MPGVSAPIGAHGTCPVQRNGTRGQGSGLFRRGVGDAAVFLWARPRRRARADVAHMRTCFLL</sequence>
<dbReference type="AlphaFoldDB" id="A0AA40UW58"/>
<organism evidence="2 3">
    <name type="scientific">Burkholderia ubonensis</name>
    <dbReference type="NCBI Taxonomy" id="101571"/>
    <lineage>
        <taxon>Bacteria</taxon>
        <taxon>Pseudomonadati</taxon>
        <taxon>Pseudomonadota</taxon>
        <taxon>Betaproteobacteria</taxon>
        <taxon>Burkholderiales</taxon>
        <taxon>Burkholderiaceae</taxon>
        <taxon>Burkholderia</taxon>
        <taxon>Burkholderia cepacia complex</taxon>
    </lineage>
</organism>
<protein>
    <submittedName>
        <fullName evidence="2">Uncharacterized protein</fullName>
    </submittedName>
</protein>
<proteinExistence type="predicted"/>
<comment type="caution">
    <text evidence="2">The sequence shown here is derived from an EMBL/GenBank/DDBJ whole genome shotgun (WGS) entry which is preliminary data.</text>
</comment>
<dbReference type="Proteomes" id="UP000070119">
    <property type="component" value="Chromosome 2"/>
</dbReference>
<evidence type="ECO:0000256" key="1">
    <source>
        <dbReference type="SAM" id="MobiDB-lite"/>
    </source>
</evidence>
<name>A0AA40UW58_9BURK</name>
<dbReference type="EMBL" id="LNJU01000005">
    <property type="protein sequence ID" value="KWZ54014.1"/>
    <property type="molecule type" value="Genomic_DNA"/>
</dbReference>
<reference evidence="2 3" key="1">
    <citation type="submission" date="2015-11" db="EMBL/GenBank/DDBJ databases">
        <authorList>
            <person name="Sahl J."/>
            <person name="Wagner D."/>
            <person name="Keim P."/>
        </authorList>
    </citation>
    <scope>NUCLEOTIDE SEQUENCE [LARGE SCALE GENOMIC DNA]</scope>
    <source>
        <strain evidence="2 3">MSMB1157</strain>
    </source>
</reference>
<feature type="region of interest" description="Disordered" evidence="1">
    <location>
        <begin position="1"/>
        <end position="27"/>
    </location>
</feature>
<evidence type="ECO:0000313" key="3">
    <source>
        <dbReference type="Proteomes" id="UP000070119"/>
    </source>
</evidence>